<evidence type="ECO:0000313" key="2">
    <source>
        <dbReference type="EMBL" id="MFD2188215.1"/>
    </source>
</evidence>
<evidence type="ECO:0008006" key="4">
    <source>
        <dbReference type="Google" id="ProtNLM"/>
    </source>
</evidence>
<dbReference type="RefSeq" id="WP_378321233.1">
    <property type="nucleotide sequence ID" value="NZ_JBHUHY010000016.1"/>
</dbReference>
<feature type="transmembrane region" description="Helical" evidence="1">
    <location>
        <begin position="156"/>
        <end position="176"/>
    </location>
</feature>
<dbReference type="EMBL" id="JBHUHY010000016">
    <property type="protein sequence ID" value="MFD2188215.1"/>
    <property type="molecule type" value="Genomic_DNA"/>
</dbReference>
<keyword evidence="1" id="KW-0472">Membrane</keyword>
<evidence type="ECO:0000256" key="1">
    <source>
        <dbReference type="SAM" id="Phobius"/>
    </source>
</evidence>
<keyword evidence="1" id="KW-0812">Transmembrane</keyword>
<dbReference type="Proteomes" id="UP001597344">
    <property type="component" value="Unassembled WGS sequence"/>
</dbReference>
<reference evidence="3" key="1">
    <citation type="journal article" date="2019" name="Int. J. Syst. Evol. Microbiol.">
        <title>The Global Catalogue of Microorganisms (GCM) 10K type strain sequencing project: providing services to taxonomists for standard genome sequencing and annotation.</title>
        <authorList>
            <consortium name="The Broad Institute Genomics Platform"/>
            <consortium name="The Broad Institute Genome Sequencing Center for Infectious Disease"/>
            <person name="Wu L."/>
            <person name="Ma J."/>
        </authorList>
    </citation>
    <scope>NUCLEOTIDE SEQUENCE [LARGE SCALE GENOMIC DNA]</scope>
    <source>
        <strain evidence="3">DT92</strain>
    </source>
</reference>
<protein>
    <recommendedName>
        <fullName evidence="4">DUF4386 domain-containing protein</fullName>
    </recommendedName>
</protein>
<feature type="transmembrane region" description="Helical" evidence="1">
    <location>
        <begin position="124"/>
        <end position="144"/>
    </location>
</feature>
<keyword evidence="1" id="KW-1133">Transmembrane helix</keyword>
<comment type="caution">
    <text evidence="2">The sequence shown here is derived from an EMBL/GenBank/DDBJ whole genome shotgun (WGS) entry which is preliminary data.</text>
</comment>
<feature type="transmembrane region" description="Helical" evidence="1">
    <location>
        <begin position="188"/>
        <end position="208"/>
    </location>
</feature>
<keyword evidence="3" id="KW-1185">Reference proteome</keyword>
<feature type="transmembrane region" description="Helical" evidence="1">
    <location>
        <begin position="73"/>
        <end position="93"/>
    </location>
</feature>
<gene>
    <name evidence="2" type="ORF">ACFSJT_15535</name>
</gene>
<evidence type="ECO:0000313" key="3">
    <source>
        <dbReference type="Proteomes" id="UP001597344"/>
    </source>
</evidence>
<feature type="transmembrane region" description="Helical" evidence="1">
    <location>
        <begin position="41"/>
        <end position="61"/>
    </location>
</feature>
<proteinExistence type="predicted"/>
<sequence length="217" mass="24298">MKSKKNTIHHLEKIGAIAGILSIIFYLLAVLPFIPDYLSRLLGFTFPLFWIIAFMGLYSFLKKEYHTSTLEIAYLFGIIGAAIACSFIVVQQANFIWHTTAMEATHSEEAKSLLKASFKGANRVQAGLDVTFDIFISISWFLFGINIAKSSYFNKLLGWTGCLISASLLTLNMVTFPTAPAEADLIDLGPFLGLWALIVFIWFTRILFKNKNSTNGY</sequence>
<accession>A0ABW5B043</accession>
<organism evidence="2 3">
    <name type="scientific">Aquimarina celericrescens</name>
    <dbReference type="NCBI Taxonomy" id="1964542"/>
    <lineage>
        <taxon>Bacteria</taxon>
        <taxon>Pseudomonadati</taxon>
        <taxon>Bacteroidota</taxon>
        <taxon>Flavobacteriia</taxon>
        <taxon>Flavobacteriales</taxon>
        <taxon>Flavobacteriaceae</taxon>
        <taxon>Aquimarina</taxon>
    </lineage>
</organism>
<feature type="transmembrane region" description="Helical" evidence="1">
    <location>
        <begin position="14"/>
        <end position="35"/>
    </location>
</feature>
<name>A0ABW5B043_9FLAO</name>